<dbReference type="PANTHER" id="PTHR21063:SF4">
    <property type="entry name" value="CD48 ANTIGEN-RELATED"/>
    <property type="match status" value="1"/>
</dbReference>
<accession>A0ABD0NHH3</accession>
<evidence type="ECO:0000313" key="1">
    <source>
        <dbReference type="EMBL" id="KAL0161420.1"/>
    </source>
</evidence>
<dbReference type="AlphaFoldDB" id="A0ABD0NHH3"/>
<keyword evidence="2" id="KW-1185">Reference proteome</keyword>
<dbReference type="Gene3D" id="2.60.40.2710">
    <property type="match status" value="1"/>
</dbReference>
<protein>
    <submittedName>
        <fullName evidence="1">Uncharacterized protein</fullName>
    </submittedName>
</protein>
<dbReference type="Proteomes" id="UP001529510">
    <property type="component" value="Unassembled WGS sequence"/>
</dbReference>
<proteinExistence type="predicted"/>
<gene>
    <name evidence="1" type="ORF">M9458_045145</name>
</gene>
<name>A0ABD0NHH3_CIRMR</name>
<organism evidence="1 2">
    <name type="scientific">Cirrhinus mrigala</name>
    <name type="common">Mrigala</name>
    <dbReference type="NCBI Taxonomy" id="683832"/>
    <lineage>
        <taxon>Eukaryota</taxon>
        <taxon>Metazoa</taxon>
        <taxon>Chordata</taxon>
        <taxon>Craniata</taxon>
        <taxon>Vertebrata</taxon>
        <taxon>Euteleostomi</taxon>
        <taxon>Actinopterygii</taxon>
        <taxon>Neopterygii</taxon>
        <taxon>Teleostei</taxon>
        <taxon>Ostariophysi</taxon>
        <taxon>Cypriniformes</taxon>
        <taxon>Cyprinidae</taxon>
        <taxon>Labeoninae</taxon>
        <taxon>Labeonini</taxon>
        <taxon>Cirrhinus</taxon>
    </lineage>
</organism>
<comment type="caution">
    <text evidence="1">The sequence shown here is derived from an EMBL/GenBank/DDBJ whole genome shotgun (WGS) entry which is preliminary data.</text>
</comment>
<dbReference type="PANTHER" id="PTHR21063">
    <property type="entry name" value="LFA-3"/>
    <property type="match status" value="1"/>
</dbReference>
<dbReference type="EMBL" id="JAMKFB020000022">
    <property type="protein sequence ID" value="KAL0161420.1"/>
    <property type="molecule type" value="Genomic_DNA"/>
</dbReference>
<feature type="non-terminal residue" evidence="1">
    <location>
        <position position="54"/>
    </location>
</feature>
<sequence length="54" mass="6480">MKFKDRLQLDIQTGDLRTTNVRITDSGLYKYEIFRTSRRIHIRNTSQKAFNVMC</sequence>
<reference evidence="1 2" key="1">
    <citation type="submission" date="2024-05" db="EMBL/GenBank/DDBJ databases">
        <title>Genome sequencing and assembly of Indian major carp, Cirrhinus mrigala (Hamilton, 1822).</title>
        <authorList>
            <person name="Mohindra V."/>
            <person name="Chowdhury L.M."/>
            <person name="Lal K."/>
            <person name="Jena J.K."/>
        </authorList>
    </citation>
    <scope>NUCLEOTIDE SEQUENCE [LARGE SCALE GENOMIC DNA]</scope>
    <source>
        <strain evidence="1">CM1030</strain>
        <tissue evidence="1">Blood</tissue>
    </source>
</reference>
<evidence type="ECO:0000313" key="2">
    <source>
        <dbReference type="Proteomes" id="UP001529510"/>
    </source>
</evidence>